<dbReference type="AlphaFoldDB" id="A0A078L5X0"/>
<dbReference type="RefSeq" id="WP_044012746.1">
    <property type="nucleotide sequence ID" value="NZ_CCVW01000005.1"/>
</dbReference>
<dbReference type="InterPro" id="IPR052707">
    <property type="entry name" value="OsmC_Ohr_Peroxiredoxin"/>
</dbReference>
<dbReference type="InterPro" id="IPR036102">
    <property type="entry name" value="OsmC/Ohrsf"/>
</dbReference>
<dbReference type="OrthoDB" id="9795405at2"/>
<dbReference type="SUPFAM" id="SSF82784">
    <property type="entry name" value="OsmC-like"/>
    <property type="match status" value="1"/>
</dbReference>
<dbReference type="Gene3D" id="3.30.300.20">
    <property type="match status" value="1"/>
</dbReference>
<name>A0A078L5X0_9GAMM</name>
<organism evidence="1 2">
    <name type="scientific">Legionella massiliensis</name>
    <dbReference type="NCBI Taxonomy" id="1034943"/>
    <lineage>
        <taxon>Bacteria</taxon>
        <taxon>Pseudomonadati</taxon>
        <taxon>Pseudomonadota</taxon>
        <taxon>Gammaproteobacteria</taxon>
        <taxon>Legionellales</taxon>
        <taxon>Legionellaceae</taxon>
        <taxon>Legionella</taxon>
    </lineage>
</organism>
<dbReference type="PANTHER" id="PTHR42830:SF2">
    <property type="entry name" value="OSMC_OHR FAMILY PROTEIN"/>
    <property type="match status" value="1"/>
</dbReference>
<sequence length="151" mass="16963">MGNHLASIHWQRNGQDFNYETYDRTYMITFSGGENIQASNPKDYFGKSELTNPEELLVSALSGCYMQTFLAVACKNGYIIDSYLDEAIGITNKNERGKISVTEITLHPKIKFGGSKLPDDDTVNKMREKAHENCFISNSINSHVNIEITTS</sequence>
<protein>
    <submittedName>
        <fullName evidence="1">Peroxiredoxin, subfamily</fullName>
    </submittedName>
</protein>
<accession>A0A078L5X0</accession>
<proteinExistence type="predicted"/>
<dbReference type="STRING" id="1034943.BN59_03767"/>
<dbReference type="EMBL" id="CCSB01000005">
    <property type="protein sequence ID" value="CDZ79449.1"/>
    <property type="molecule type" value="Genomic_DNA"/>
</dbReference>
<gene>
    <name evidence="1" type="ORF">BN59_03767</name>
</gene>
<dbReference type="InterPro" id="IPR003718">
    <property type="entry name" value="OsmC/Ohr_fam"/>
</dbReference>
<reference evidence="1 2" key="1">
    <citation type="submission" date="2014-06" db="EMBL/GenBank/DDBJ databases">
        <authorList>
            <person name="Urmite Genomes Urmite Genomes"/>
        </authorList>
    </citation>
    <scope>NUCLEOTIDE SEQUENCE [LARGE SCALE GENOMIC DNA]</scope>
</reference>
<evidence type="ECO:0000313" key="1">
    <source>
        <dbReference type="EMBL" id="CDZ79449.1"/>
    </source>
</evidence>
<dbReference type="Pfam" id="PF02566">
    <property type="entry name" value="OsmC"/>
    <property type="match status" value="1"/>
</dbReference>
<dbReference type="Proteomes" id="UP000044071">
    <property type="component" value="Unassembled WGS sequence"/>
</dbReference>
<dbReference type="eggNOG" id="COG1764">
    <property type="taxonomic scope" value="Bacteria"/>
</dbReference>
<keyword evidence="2" id="KW-1185">Reference proteome</keyword>
<dbReference type="PANTHER" id="PTHR42830">
    <property type="entry name" value="OSMOTICALLY INDUCIBLE FAMILY PROTEIN"/>
    <property type="match status" value="1"/>
</dbReference>
<evidence type="ECO:0000313" key="2">
    <source>
        <dbReference type="Proteomes" id="UP000044071"/>
    </source>
</evidence>
<dbReference type="InterPro" id="IPR015946">
    <property type="entry name" value="KH_dom-like_a/b"/>
</dbReference>